<keyword evidence="4" id="KW-1185">Reference proteome</keyword>
<dbReference type="OrthoDB" id="2273864at2759"/>
<dbReference type="InterPro" id="IPR036397">
    <property type="entry name" value="RNaseH_sf"/>
</dbReference>
<dbReference type="GO" id="GO:0003723">
    <property type="term" value="F:RNA binding"/>
    <property type="evidence" value="ECO:0007669"/>
    <property type="project" value="UniProtKB-KW"/>
</dbReference>
<reference evidence="3" key="1">
    <citation type="submission" date="2021-03" db="EMBL/GenBank/DDBJ databases">
        <title>Draft genome sequence of rust myrtle Austropuccinia psidii MF-1, a brazilian biotype.</title>
        <authorList>
            <person name="Quecine M.C."/>
            <person name="Pachon D.M.R."/>
            <person name="Bonatelli M.L."/>
            <person name="Correr F.H."/>
            <person name="Franceschini L.M."/>
            <person name="Leite T.F."/>
            <person name="Margarido G.R.A."/>
            <person name="Almeida C.A."/>
            <person name="Ferrarezi J.A."/>
            <person name="Labate C.A."/>
        </authorList>
    </citation>
    <scope>NUCLEOTIDE SEQUENCE</scope>
    <source>
        <strain evidence="3">MF-1</strain>
    </source>
</reference>
<feature type="domain" description="Integrase catalytic" evidence="2">
    <location>
        <begin position="1"/>
        <end position="161"/>
    </location>
</feature>
<dbReference type="GO" id="GO:0015074">
    <property type="term" value="P:DNA integration"/>
    <property type="evidence" value="ECO:0007669"/>
    <property type="project" value="InterPro"/>
</dbReference>
<comment type="caution">
    <text evidence="3">The sequence shown here is derived from an EMBL/GenBank/DDBJ whole genome shotgun (WGS) entry which is preliminary data.</text>
</comment>
<protein>
    <recommendedName>
        <fullName evidence="2">Integrase catalytic domain-containing protein</fullName>
    </recommendedName>
</protein>
<keyword evidence="1" id="KW-0694">RNA-binding</keyword>
<evidence type="ECO:0000313" key="3">
    <source>
        <dbReference type="EMBL" id="MBW0470286.1"/>
    </source>
</evidence>
<evidence type="ECO:0000313" key="4">
    <source>
        <dbReference type="Proteomes" id="UP000765509"/>
    </source>
</evidence>
<dbReference type="InterPro" id="IPR001584">
    <property type="entry name" value="Integrase_cat-core"/>
</dbReference>
<name>A0A9Q3BSY1_9BASI</name>
<organism evidence="3 4">
    <name type="scientific">Austropuccinia psidii MF-1</name>
    <dbReference type="NCBI Taxonomy" id="1389203"/>
    <lineage>
        <taxon>Eukaryota</taxon>
        <taxon>Fungi</taxon>
        <taxon>Dikarya</taxon>
        <taxon>Basidiomycota</taxon>
        <taxon>Pucciniomycotina</taxon>
        <taxon>Pucciniomycetes</taxon>
        <taxon>Pucciniales</taxon>
        <taxon>Sphaerophragmiaceae</taxon>
        <taxon>Austropuccinia</taxon>
    </lineage>
</organism>
<gene>
    <name evidence="3" type="ORF">O181_010001</name>
</gene>
<sequence>MDWVTALPPGRYRSFKECLVLVDRLSKTPIFLSFNKDDIAMDTAIIIWTGFINHRGLLKNTISDRDQKFTSSLWKNIHKCFATKLLFSTTYHPQTYGLAERMIQNLEDIIKRFCAYGLQFKDHDGFTYCWCTLIPGLELEYKKSIKSSTGKAPERLEPNITLLKT</sequence>
<dbReference type="EMBL" id="AVOT02002418">
    <property type="protein sequence ID" value="MBW0470286.1"/>
    <property type="molecule type" value="Genomic_DNA"/>
</dbReference>
<evidence type="ECO:0000256" key="1">
    <source>
        <dbReference type="ARBA" id="ARBA00022884"/>
    </source>
</evidence>
<dbReference type="PANTHER" id="PTHR37984:SF5">
    <property type="entry name" value="PROTEIN NYNRIN-LIKE"/>
    <property type="match status" value="1"/>
</dbReference>
<dbReference type="InterPro" id="IPR050951">
    <property type="entry name" value="Retrovirus_Pol_polyprotein"/>
</dbReference>
<dbReference type="Proteomes" id="UP000765509">
    <property type="component" value="Unassembled WGS sequence"/>
</dbReference>
<evidence type="ECO:0000259" key="2">
    <source>
        <dbReference type="PROSITE" id="PS50994"/>
    </source>
</evidence>
<dbReference type="Gene3D" id="3.30.420.10">
    <property type="entry name" value="Ribonuclease H-like superfamily/Ribonuclease H"/>
    <property type="match status" value="1"/>
</dbReference>
<accession>A0A9Q3BSY1</accession>
<dbReference type="InterPro" id="IPR012337">
    <property type="entry name" value="RNaseH-like_sf"/>
</dbReference>
<dbReference type="PANTHER" id="PTHR37984">
    <property type="entry name" value="PROTEIN CBG26694"/>
    <property type="match status" value="1"/>
</dbReference>
<dbReference type="GO" id="GO:0005634">
    <property type="term" value="C:nucleus"/>
    <property type="evidence" value="ECO:0007669"/>
    <property type="project" value="UniProtKB-ARBA"/>
</dbReference>
<dbReference type="PROSITE" id="PS50994">
    <property type="entry name" value="INTEGRASE"/>
    <property type="match status" value="1"/>
</dbReference>
<dbReference type="SUPFAM" id="SSF53098">
    <property type="entry name" value="Ribonuclease H-like"/>
    <property type="match status" value="1"/>
</dbReference>
<proteinExistence type="predicted"/>
<dbReference type="AlphaFoldDB" id="A0A9Q3BSY1"/>